<dbReference type="GeneID" id="111250052"/>
<dbReference type="AlphaFoldDB" id="A0A7M7K4S3"/>
<dbReference type="EnsemblMetazoa" id="XM_022804676">
    <property type="protein sequence ID" value="XP_022660411"/>
    <property type="gene ID" value="LOC111250052"/>
</dbReference>
<feature type="compositionally biased region" description="Polar residues" evidence="1">
    <location>
        <begin position="38"/>
        <end position="49"/>
    </location>
</feature>
<name>A0A7M7K4S3_VARDE</name>
<evidence type="ECO:0000313" key="2">
    <source>
        <dbReference type="EnsemblMetazoa" id="XP_022660411"/>
    </source>
</evidence>
<protein>
    <submittedName>
        <fullName evidence="2">Uncharacterized protein</fullName>
    </submittedName>
</protein>
<feature type="region of interest" description="Disordered" evidence="1">
    <location>
        <begin position="30"/>
        <end position="53"/>
    </location>
</feature>
<evidence type="ECO:0000313" key="3">
    <source>
        <dbReference type="Proteomes" id="UP000594260"/>
    </source>
</evidence>
<dbReference type="RefSeq" id="XP_022660411.1">
    <property type="nucleotide sequence ID" value="XM_022804676.1"/>
</dbReference>
<evidence type="ECO:0000256" key="1">
    <source>
        <dbReference type="SAM" id="MobiDB-lite"/>
    </source>
</evidence>
<organism evidence="2 3">
    <name type="scientific">Varroa destructor</name>
    <name type="common">Honeybee mite</name>
    <dbReference type="NCBI Taxonomy" id="109461"/>
    <lineage>
        <taxon>Eukaryota</taxon>
        <taxon>Metazoa</taxon>
        <taxon>Ecdysozoa</taxon>
        <taxon>Arthropoda</taxon>
        <taxon>Chelicerata</taxon>
        <taxon>Arachnida</taxon>
        <taxon>Acari</taxon>
        <taxon>Parasitiformes</taxon>
        <taxon>Mesostigmata</taxon>
        <taxon>Gamasina</taxon>
        <taxon>Dermanyssoidea</taxon>
        <taxon>Varroidae</taxon>
        <taxon>Varroa</taxon>
    </lineage>
</organism>
<dbReference type="Proteomes" id="UP000594260">
    <property type="component" value="Unplaced"/>
</dbReference>
<keyword evidence="3" id="KW-1185">Reference proteome</keyword>
<proteinExistence type="predicted"/>
<accession>A0A7M7K4S3</accession>
<sequence length="136" mass="15247">MTQHFVSMHSAGYNELEESRLTKYNREVPSVLAPPTSFGHQPSSTTENSVPRVENRPDFKVVYVNGGDDVLINNDEATNDVRCSRGFSVASTDVDQLALQRDRKKLHSALSKLSASKKNFGKHPRRCKNLMHQCTS</sequence>
<reference evidence="2" key="1">
    <citation type="submission" date="2021-01" db="UniProtKB">
        <authorList>
            <consortium name="EnsemblMetazoa"/>
        </authorList>
    </citation>
    <scope>IDENTIFICATION</scope>
</reference>